<feature type="domain" description="TonB C-terminal" evidence="10">
    <location>
        <begin position="249"/>
        <end position="346"/>
    </location>
</feature>
<dbReference type="InterPro" id="IPR037682">
    <property type="entry name" value="TonB_C"/>
</dbReference>
<evidence type="ECO:0000256" key="4">
    <source>
        <dbReference type="ARBA" id="ARBA00022475"/>
    </source>
</evidence>
<evidence type="ECO:0000256" key="5">
    <source>
        <dbReference type="ARBA" id="ARBA00022519"/>
    </source>
</evidence>
<comment type="similarity">
    <text evidence="2">Belongs to the TonB family.</text>
</comment>
<dbReference type="InterPro" id="IPR006260">
    <property type="entry name" value="TonB/TolA_C"/>
</dbReference>
<dbReference type="SUPFAM" id="SSF74653">
    <property type="entry name" value="TolA/TonB C-terminal domain"/>
    <property type="match status" value="1"/>
</dbReference>
<evidence type="ECO:0000256" key="6">
    <source>
        <dbReference type="ARBA" id="ARBA00022692"/>
    </source>
</evidence>
<keyword evidence="3" id="KW-0813">Transport</keyword>
<sequence length="488" mass="51912">MSMCTPLRFLCLGVSGALLVACQQERAAQRPDPAATAPALADTLALDSVADPIGATPVRRDWHRLERPTSRLAPLVVYRGSTRRPAGIGAEAPPAEARLQDLTLKASEYFQIDPTKAAEVRGREGTVVRIPAGALVDARQRPATGTVWVELKECYAASDMLLSNLLTETLAGAPLELTGAVLVRATAAGQQLMLAAGRSLQLELAGRRGDSHSLFYGKATGSATPVRWLEGEASAAPTEQVYTTAQQMPRFGQGPADINQLIRYPRQAQERQTQGLVFASFVVDEAGRVQSPRILRGIGDGCDEEVLRVLRQTSGRWTPGQQDGRFVKVKMVLPIRFNFQAGLASAPDPNAVPEPVAASVPVPEPQELAPAPNALQPTRLGWLAVGQPWAGAAAALYVPAATPTDGEHTAVRLLVPGRRVVLAGTPQAAGYHFASAPSGSAVVVLGLRYENGTPFLARREATTSAPSDTLRFQETTLTDLEANLARLN</sequence>
<dbReference type="InterPro" id="IPR051045">
    <property type="entry name" value="TonB-dependent_transducer"/>
</dbReference>
<keyword evidence="5" id="KW-0997">Cell inner membrane</keyword>
<evidence type="ECO:0000256" key="7">
    <source>
        <dbReference type="ARBA" id="ARBA00022927"/>
    </source>
</evidence>
<dbReference type="PANTHER" id="PTHR33446">
    <property type="entry name" value="PROTEIN TONB-RELATED"/>
    <property type="match status" value="1"/>
</dbReference>
<name>A0A7W9T463_9BACT</name>
<evidence type="ECO:0000256" key="2">
    <source>
        <dbReference type="ARBA" id="ARBA00006555"/>
    </source>
</evidence>
<dbReference type="GO" id="GO:0015031">
    <property type="term" value="P:protein transport"/>
    <property type="evidence" value="ECO:0007669"/>
    <property type="project" value="UniProtKB-KW"/>
</dbReference>
<keyword evidence="8" id="KW-1133">Transmembrane helix</keyword>
<comment type="caution">
    <text evidence="11">The sequence shown here is derived from an EMBL/GenBank/DDBJ whole genome shotgun (WGS) entry which is preliminary data.</text>
</comment>
<evidence type="ECO:0000256" key="3">
    <source>
        <dbReference type="ARBA" id="ARBA00022448"/>
    </source>
</evidence>
<evidence type="ECO:0000256" key="9">
    <source>
        <dbReference type="ARBA" id="ARBA00023136"/>
    </source>
</evidence>
<keyword evidence="6" id="KW-0812">Transmembrane</keyword>
<dbReference type="GO" id="GO:0055085">
    <property type="term" value="P:transmembrane transport"/>
    <property type="evidence" value="ECO:0007669"/>
    <property type="project" value="InterPro"/>
</dbReference>
<keyword evidence="9" id="KW-0472">Membrane</keyword>
<protein>
    <submittedName>
        <fullName evidence="11">TonB family protein</fullName>
    </submittedName>
</protein>
<evidence type="ECO:0000256" key="8">
    <source>
        <dbReference type="ARBA" id="ARBA00022989"/>
    </source>
</evidence>
<dbReference type="Gene3D" id="3.30.1150.10">
    <property type="match status" value="1"/>
</dbReference>
<keyword evidence="7" id="KW-0653">Protein transport</keyword>
<comment type="subcellular location">
    <subcellularLocation>
        <location evidence="1">Cell inner membrane</location>
        <topology evidence="1">Single-pass membrane protein</topology>
        <orientation evidence="1">Periplasmic side</orientation>
    </subcellularLocation>
</comment>
<dbReference type="Pfam" id="PF03544">
    <property type="entry name" value="TonB_C"/>
    <property type="match status" value="1"/>
</dbReference>
<dbReference type="RefSeq" id="WP_183405155.1">
    <property type="nucleotide sequence ID" value="NZ_JACHGG010000004.1"/>
</dbReference>
<keyword evidence="12" id="KW-1185">Reference proteome</keyword>
<accession>A0A7W9T463</accession>
<dbReference type="PROSITE" id="PS52015">
    <property type="entry name" value="TONB_CTD"/>
    <property type="match status" value="1"/>
</dbReference>
<keyword evidence="4" id="KW-1003">Cell membrane</keyword>
<organism evidence="11 12">
    <name type="scientific">Hymenobacter luteus</name>
    <dbReference type="NCBI Taxonomy" id="1411122"/>
    <lineage>
        <taxon>Bacteria</taxon>
        <taxon>Pseudomonadati</taxon>
        <taxon>Bacteroidota</taxon>
        <taxon>Cytophagia</taxon>
        <taxon>Cytophagales</taxon>
        <taxon>Hymenobacteraceae</taxon>
        <taxon>Hymenobacter</taxon>
    </lineage>
</organism>
<reference evidence="11 12" key="1">
    <citation type="submission" date="2020-08" db="EMBL/GenBank/DDBJ databases">
        <title>Genomic Encyclopedia of Type Strains, Phase IV (KMG-IV): sequencing the most valuable type-strain genomes for metagenomic binning, comparative biology and taxonomic classification.</title>
        <authorList>
            <person name="Goeker M."/>
        </authorList>
    </citation>
    <scope>NUCLEOTIDE SEQUENCE [LARGE SCALE GENOMIC DNA]</scope>
    <source>
        <strain evidence="11 12">DSM 26718</strain>
    </source>
</reference>
<dbReference type="AlphaFoldDB" id="A0A7W9T463"/>
<dbReference type="EMBL" id="JACHGG010000004">
    <property type="protein sequence ID" value="MBB6060109.1"/>
    <property type="molecule type" value="Genomic_DNA"/>
</dbReference>
<dbReference type="PANTHER" id="PTHR33446:SF2">
    <property type="entry name" value="PROTEIN TONB"/>
    <property type="match status" value="1"/>
</dbReference>
<evidence type="ECO:0000259" key="10">
    <source>
        <dbReference type="PROSITE" id="PS52015"/>
    </source>
</evidence>
<dbReference type="NCBIfam" id="TIGR01352">
    <property type="entry name" value="tonB_Cterm"/>
    <property type="match status" value="1"/>
</dbReference>
<evidence type="ECO:0000256" key="1">
    <source>
        <dbReference type="ARBA" id="ARBA00004383"/>
    </source>
</evidence>
<dbReference type="GO" id="GO:0098797">
    <property type="term" value="C:plasma membrane protein complex"/>
    <property type="evidence" value="ECO:0007669"/>
    <property type="project" value="TreeGrafter"/>
</dbReference>
<dbReference type="Proteomes" id="UP000532746">
    <property type="component" value="Unassembled WGS sequence"/>
</dbReference>
<evidence type="ECO:0000313" key="12">
    <source>
        <dbReference type="Proteomes" id="UP000532746"/>
    </source>
</evidence>
<proteinExistence type="inferred from homology"/>
<dbReference type="GO" id="GO:0031992">
    <property type="term" value="F:energy transducer activity"/>
    <property type="evidence" value="ECO:0007669"/>
    <property type="project" value="TreeGrafter"/>
</dbReference>
<evidence type="ECO:0000313" key="11">
    <source>
        <dbReference type="EMBL" id="MBB6060109.1"/>
    </source>
</evidence>
<gene>
    <name evidence="11" type="ORF">HNQ93_002975</name>
</gene>